<proteinExistence type="predicted"/>
<dbReference type="Proteomes" id="UP000887579">
    <property type="component" value="Unplaced"/>
</dbReference>
<dbReference type="WBParaSite" id="ES5_v2.g20247.t1">
    <property type="protein sequence ID" value="ES5_v2.g20247.t1"/>
    <property type="gene ID" value="ES5_v2.g20247"/>
</dbReference>
<sequence>MVMARTKQTARVLNRSVKRQIALYTQATRKQPNLESSAEESEETSQLPTQSNNAPLLEDAAMEDDEKESQPPTKKVRFEDGEASLKWYEIMSNEKFSDLVIISSDKVKISSHRNVLSKCSPVFADLIDKATELPVSINVENFDAATIQAALGFLYDKTDAIDGKEPAVFKFAFHYDIKELIDACCSIFMKSVNPTNVCEYIQIAYNQNFEELKKKCLKLLVEKKKEIDALKWNDLPKNIIIEAFCL</sequence>
<reference evidence="2" key="1">
    <citation type="submission" date="2022-11" db="UniProtKB">
        <authorList>
            <consortium name="WormBaseParasite"/>
        </authorList>
    </citation>
    <scope>IDENTIFICATION</scope>
</reference>
<evidence type="ECO:0000313" key="2">
    <source>
        <dbReference type="WBParaSite" id="ES5_v2.g20247.t1"/>
    </source>
</evidence>
<organism evidence="1 2">
    <name type="scientific">Panagrolaimus sp. ES5</name>
    <dbReference type="NCBI Taxonomy" id="591445"/>
    <lineage>
        <taxon>Eukaryota</taxon>
        <taxon>Metazoa</taxon>
        <taxon>Ecdysozoa</taxon>
        <taxon>Nematoda</taxon>
        <taxon>Chromadorea</taxon>
        <taxon>Rhabditida</taxon>
        <taxon>Tylenchina</taxon>
        <taxon>Panagrolaimomorpha</taxon>
        <taxon>Panagrolaimoidea</taxon>
        <taxon>Panagrolaimidae</taxon>
        <taxon>Panagrolaimus</taxon>
    </lineage>
</organism>
<protein>
    <submittedName>
        <fullName evidence="2">BTB domain-containing protein</fullName>
    </submittedName>
</protein>
<accession>A0AC34FTC5</accession>
<name>A0AC34FTC5_9BILA</name>
<evidence type="ECO:0000313" key="1">
    <source>
        <dbReference type="Proteomes" id="UP000887579"/>
    </source>
</evidence>